<reference evidence="1 2" key="1">
    <citation type="journal article" date="2005" name="Environ. Microbiol.">
        <title>Genetic and functional properties of uncultivated thermophilic crenarchaeotes from a subsurface gold mine as revealed by analysis of genome fragments.</title>
        <authorList>
            <person name="Nunoura T."/>
            <person name="Hirayama H."/>
            <person name="Takami H."/>
            <person name="Oida H."/>
            <person name="Nishi S."/>
            <person name="Shimamura S."/>
            <person name="Suzuki Y."/>
            <person name="Inagaki F."/>
            <person name="Takai K."/>
            <person name="Nealson K.H."/>
            <person name="Horikoshi K."/>
        </authorList>
    </citation>
    <scope>NUCLEOTIDE SEQUENCE [LARGE SCALE GENOMIC DNA]</scope>
</reference>
<dbReference type="AlphaFoldDB" id="E6N3C2"/>
<accession>E6N3C2</accession>
<protein>
    <recommendedName>
        <fullName evidence="3">tRNA-guanine(15) transglycosylase-like domain-containing protein</fullName>
    </recommendedName>
</protein>
<organism evidence="1 2">
    <name type="scientific">Caldiarchaeum subterraneum</name>
    <dbReference type="NCBI Taxonomy" id="311458"/>
    <lineage>
        <taxon>Archaea</taxon>
        <taxon>Nitrososphaerota</taxon>
        <taxon>Candidatus Caldarchaeales</taxon>
        <taxon>Candidatus Caldarchaeaceae</taxon>
        <taxon>Candidatus Caldarchaeum</taxon>
    </lineage>
</organism>
<reference evidence="1 2" key="2">
    <citation type="journal article" date="2011" name="Nucleic Acids Res.">
        <title>Insights into the evolution of Archaea and eukaryotic protein modifier systems revealed by the genome of a novel archaeal group.</title>
        <authorList>
            <person name="Nunoura T."/>
            <person name="Takaki Y."/>
            <person name="Kakuta J."/>
            <person name="Nishi S."/>
            <person name="Sugahara J."/>
            <person name="Kazama H."/>
            <person name="Chee G."/>
            <person name="Hattori M."/>
            <person name="Kanai A."/>
            <person name="Atomi H."/>
            <person name="Takai K."/>
            <person name="Takami H."/>
        </authorList>
    </citation>
    <scope>NUCLEOTIDE SEQUENCE [LARGE SCALE GENOMIC DNA]</scope>
</reference>
<sequence>DAIILPLHEIYETTFKDDLMIQGAKQLLDFDGQVLLSTVAPDELLTSEEFYDSVVKLYEEAGAEGVIGYDCASYVDMPSLLRALNVVVCLYKTFLLSKKGLNVIPLIKGYREAEWYVEKLKSLGYRNMSLHASYYIKAGVKGVYSNMQLHDSLKMNDYIISEKVNGYTIILGALSPAYEHFRREGFFSGNVKLAGLGWFLAAQRGQAYYINEEEHSRKVLRHVKIASDEIYCRCKACASRGGNKLLRLAAHNFNTMQEYHSP</sequence>
<name>E6N3C2_CALS0</name>
<dbReference type="EMBL" id="AP011723">
    <property type="protein sequence ID" value="BAJ46828.1"/>
    <property type="molecule type" value="Genomic_DNA"/>
</dbReference>
<proteinExistence type="predicted"/>
<evidence type="ECO:0008006" key="3">
    <source>
        <dbReference type="Google" id="ProtNLM"/>
    </source>
</evidence>
<feature type="non-terminal residue" evidence="1">
    <location>
        <position position="1"/>
    </location>
</feature>
<evidence type="ECO:0000313" key="1">
    <source>
        <dbReference type="EMBL" id="BAJ46828.1"/>
    </source>
</evidence>
<dbReference type="Proteomes" id="UP000008120">
    <property type="component" value="Chromosome"/>
</dbReference>
<gene>
    <name evidence="1" type="ORF">HGMM_F29E04C34</name>
</gene>
<evidence type="ECO:0000313" key="2">
    <source>
        <dbReference type="Proteomes" id="UP000008120"/>
    </source>
</evidence>